<keyword evidence="1" id="KW-0732">Signal</keyword>
<dbReference type="KEGG" id="sku:Sulku_1151"/>
<dbReference type="PANTHER" id="PTHR30535">
    <property type="entry name" value="VITAMIN B12-BINDING PROTEIN"/>
    <property type="match status" value="1"/>
</dbReference>
<feature type="signal peptide" evidence="1">
    <location>
        <begin position="1"/>
        <end position="19"/>
    </location>
</feature>
<keyword evidence="4" id="KW-1185">Reference proteome</keyword>
<dbReference type="InterPro" id="IPR002491">
    <property type="entry name" value="ABC_transptr_periplasmic_BD"/>
</dbReference>
<accession>E4TWX3</accession>
<reference evidence="3 4" key="1">
    <citation type="journal article" date="2012" name="Stand. Genomic Sci.">
        <title>Complete genome sequence of the sulfur compounds oxidizing chemolithoautotroph Sulfuricurvum kujiense type strain (YK-1(T)).</title>
        <authorList>
            <person name="Han C."/>
            <person name="Kotsyurbenko O."/>
            <person name="Chertkov O."/>
            <person name="Held B."/>
            <person name="Lapidus A."/>
            <person name="Nolan M."/>
            <person name="Lucas S."/>
            <person name="Hammon N."/>
            <person name="Deshpande S."/>
            <person name="Cheng J.F."/>
            <person name="Tapia R."/>
            <person name="Goodwin L.A."/>
            <person name="Pitluck S."/>
            <person name="Liolios K."/>
            <person name="Pagani I."/>
            <person name="Ivanova N."/>
            <person name="Mavromatis K."/>
            <person name="Mikhailova N."/>
            <person name="Pati A."/>
            <person name="Chen A."/>
            <person name="Palaniappan K."/>
            <person name="Land M."/>
            <person name="Hauser L."/>
            <person name="Chang Y.J."/>
            <person name="Jeffries C.D."/>
            <person name="Brambilla E.M."/>
            <person name="Rohde M."/>
            <person name="Spring S."/>
            <person name="Sikorski J."/>
            <person name="Goker M."/>
            <person name="Woyke T."/>
            <person name="Bristow J."/>
            <person name="Eisen J.A."/>
            <person name="Markowitz V."/>
            <person name="Hugenholtz P."/>
            <person name="Kyrpides N.C."/>
            <person name="Klenk H.P."/>
            <person name="Detter J.C."/>
        </authorList>
    </citation>
    <scope>NUCLEOTIDE SEQUENCE [LARGE SCALE GENOMIC DNA]</scope>
    <source>
        <strain evidence="4">ATCC BAA-921 / DSM 16994 / JCM 11577 / YK-1</strain>
    </source>
</reference>
<evidence type="ECO:0000256" key="1">
    <source>
        <dbReference type="SAM" id="SignalP"/>
    </source>
</evidence>
<dbReference type="Pfam" id="PF01497">
    <property type="entry name" value="Peripla_BP_2"/>
    <property type="match status" value="1"/>
</dbReference>
<name>E4TWX3_SULKY</name>
<evidence type="ECO:0000313" key="4">
    <source>
        <dbReference type="Proteomes" id="UP000008721"/>
    </source>
</evidence>
<dbReference type="HOGENOM" id="CLU_038034_13_1_7"/>
<feature type="chain" id="PRO_5003190012" evidence="1">
    <location>
        <begin position="20"/>
        <end position="340"/>
    </location>
</feature>
<organism evidence="3 4">
    <name type="scientific">Sulfuricurvum kujiense (strain ATCC BAA-921 / DSM 16994 / JCM 11577 / YK-1)</name>
    <dbReference type="NCBI Taxonomy" id="709032"/>
    <lineage>
        <taxon>Bacteria</taxon>
        <taxon>Pseudomonadati</taxon>
        <taxon>Campylobacterota</taxon>
        <taxon>Epsilonproteobacteria</taxon>
        <taxon>Campylobacterales</taxon>
        <taxon>Sulfurimonadaceae</taxon>
        <taxon>Sulfuricurvum</taxon>
    </lineage>
</organism>
<dbReference type="AlphaFoldDB" id="E4TWX3"/>
<dbReference type="PROSITE" id="PS50983">
    <property type="entry name" value="FE_B12_PBP"/>
    <property type="match status" value="1"/>
</dbReference>
<proteinExistence type="predicted"/>
<dbReference type="eggNOG" id="COG0614">
    <property type="taxonomic scope" value="Bacteria"/>
</dbReference>
<sequence length="340" mass="38614">MKHLIQILSIALIAFTLHAKTLNDMDGHPVILPDQTDHVFGSSPPMNYLLYTLNPDKMIGLNFKARNPNNSADEQFLNKRFLSLPVIGSFHGGGQSINLETLMKYKPQLVLVWQDDMLVQTVAKEIEKTAIPSYLIPFRHINDMPRAFRLAGNAIGESKRGEILAAYSEKIIKDVQKSVSKAKPVRYYYAEGLDGLSTECDSSFHVEAMNFAGGRNVHSCQQSGILGLEKISFETLLAYNPDVIIVQNRAVYNDLITDPMWKSLRALKSGRIYLVPVQPFNWVDRPPSFMRVLGIQWLAHLFHPKEFKADLNQRTKEFYDLFLHVKLSDEQIKNLLGANR</sequence>
<feature type="domain" description="Fe/B12 periplasmic-binding" evidence="2">
    <location>
        <begin position="38"/>
        <end position="306"/>
    </location>
</feature>
<evidence type="ECO:0000259" key="2">
    <source>
        <dbReference type="PROSITE" id="PS50983"/>
    </source>
</evidence>
<dbReference type="InterPro" id="IPR050902">
    <property type="entry name" value="ABC_Transporter_SBP"/>
</dbReference>
<dbReference type="EMBL" id="CP002355">
    <property type="protein sequence ID" value="ADR33814.1"/>
    <property type="molecule type" value="Genomic_DNA"/>
</dbReference>
<dbReference type="SUPFAM" id="SSF53807">
    <property type="entry name" value="Helical backbone' metal receptor"/>
    <property type="match status" value="1"/>
</dbReference>
<dbReference type="PANTHER" id="PTHR30535:SF34">
    <property type="entry name" value="MOLYBDATE-BINDING PROTEIN MOLA"/>
    <property type="match status" value="1"/>
</dbReference>
<dbReference type="Gene3D" id="1.20.58.2180">
    <property type="match status" value="1"/>
</dbReference>
<dbReference type="GO" id="GO:0071281">
    <property type="term" value="P:cellular response to iron ion"/>
    <property type="evidence" value="ECO:0007669"/>
    <property type="project" value="TreeGrafter"/>
</dbReference>
<protein>
    <submittedName>
        <fullName evidence="3">Periplasmic binding protein</fullName>
    </submittedName>
</protein>
<evidence type="ECO:0000313" key="3">
    <source>
        <dbReference type="EMBL" id="ADR33814.1"/>
    </source>
</evidence>
<dbReference type="Proteomes" id="UP000008721">
    <property type="component" value="Chromosome"/>
</dbReference>
<dbReference type="RefSeq" id="WP_013460011.1">
    <property type="nucleotide sequence ID" value="NC_014762.1"/>
</dbReference>
<dbReference type="STRING" id="709032.Sulku_1151"/>
<dbReference type="OrthoDB" id="9775594at2"/>
<gene>
    <name evidence="3" type="ordered locus">Sulku_1151</name>
</gene>
<dbReference type="Gene3D" id="3.40.50.1980">
    <property type="entry name" value="Nitrogenase molybdenum iron protein domain"/>
    <property type="match status" value="2"/>
</dbReference>